<feature type="compositionally biased region" description="Polar residues" evidence="4">
    <location>
        <begin position="170"/>
        <end position="184"/>
    </location>
</feature>
<evidence type="ECO:0000313" key="6">
    <source>
        <dbReference type="Proteomes" id="UP000006983"/>
    </source>
</evidence>
<evidence type="ECO:0000256" key="3">
    <source>
        <dbReference type="PROSITE-ProRule" id="PRU00591"/>
    </source>
</evidence>
<keyword evidence="2" id="KW-0677">Repeat</keyword>
<name>J7TSG7_STRSL</name>
<feature type="repeat" description="Cell wall-binding" evidence="3">
    <location>
        <begin position="731"/>
        <end position="751"/>
    </location>
</feature>
<dbReference type="PROSITE" id="PS51170">
    <property type="entry name" value="CW"/>
    <property type="match status" value="2"/>
</dbReference>
<feature type="repeat" description="Cell wall-binding" evidence="3">
    <location>
        <begin position="840"/>
        <end position="859"/>
    </location>
</feature>
<organism evidence="5 6">
    <name type="scientific">Streptococcus salivarius K12</name>
    <dbReference type="NCBI Taxonomy" id="1200793"/>
    <lineage>
        <taxon>Bacteria</taxon>
        <taxon>Bacillati</taxon>
        <taxon>Bacillota</taxon>
        <taxon>Bacilli</taxon>
        <taxon>Lactobacillales</taxon>
        <taxon>Streptococcaceae</taxon>
        <taxon>Streptococcus</taxon>
    </lineage>
</organism>
<evidence type="ECO:0000256" key="2">
    <source>
        <dbReference type="ARBA" id="ARBA00022737"/>
    </source>
</evidence>
<evidence type="ECO:0000256" key="4">
    <source>
        <dbReference type="SAM" id="MobiDB-lite"/>
    </source>
</evidence>
<feature type="region of interest" description="Disordered" evidence="4">
    <location>
        <begin position="82"/>
        <end position="185"/>
    </location>
</feature>
<feature type="compositionally biased region" description="Polar residues" evidence="4">
    <location>
        <begin position="90"/>
        <end position="108"/>
    </location>
</feature>
<dbReference type="Proteomes" id="UP000006983">
    <property type="component" value="Unassembled WGS sequence"/>
</dbReference>
<dbReference type="NCBIfam" id="TIGR03715">
    <property type="entry name" value="KxYKxGKxW"/>
    <property type="match status" value="1"/>
</dbReference>
<dbReference type="EMBL" id="ALIF01000001">
    <property type="protein sequence ID" value="EJO17444.1"/>
    <property type="molecule type" value="Genomic_DNA"/>
</dbReference>
<reference evidence="5 6" key="1">
    <citation type="journal article" date="2012" name="J. Bacteriol.">
        <title>Genome Sequence of the Lantibiotic Bacteriocin Producer Streptococcus salivarius Strain K12.</title>
        <authorList>
            <person name="Barretto C."/>
            <person name="Alvarez-Martin P."/>
            <person name="Foata F."/>
            <person name="Renault P."/>
            <person name="Berger B."/>
        </authorList>
    </citation>
    <scope>NUCLEOTIDE SEQUENCE [LARGE SCALE GENOMIC DNA]</scope>
    <source>
        <strain evidence="5 6">K12</strain>
    </source>
</reference>
<dbReference type="AlphaFoldDB" id="J7TSG7"/>
<evidence type="ECO:0008006" key="7">
    <source>
        <dbReference type="Google" id="ProtNLM"/>
    </source>
</evidence>
<feature type="compositionally biased region" description="Basic and acidic residues" evidence="4">
    <location>
        <begin position="155"/>
        <end position="164"/>
    </location>
</feature>
<dbReference type="NCBIfam" id="TIGR04035">
    <property type="entry name" value="glucan_65_rpt"/>
    <property type="match status" value="6"/>
</dbReference>
<gene>
    <name evidence="5" type="ORF">RSSL_01369</name>
</gene>
<feature type="compositionally biased region" description="Polar residues" evidence="4">
    <location>
        <begin position="133"/>
        <end position="154"/>
    </location>
</feature>
<proteinExistence type="predicted"/>
<feature type="compositionally biased region" description="Low complexity" evidence="4">
    <location>
        <begin position="109"/>
        <end position="122"/>
    </location>
</feature>
<evidence type="ECO:0000313" key="5">
    <source>
        <dbReference type="EMBL" id="EJO17444.1"/>
    </source>
</evidence>
<accession>J7TSG7</accession>
<dbReference type="InterPro" id="IPR022263">
    <property type="entry name" value="KxYKxGKxW"/>
</dbReference>
<dbReference type="SUPFAM" id="SSF69360">
    <property type="entry name" value="Cell wall binding repeat"/>
    <property type="match status" value="5"/>
</dbReference>
<dbReference type="Pfam" id="PF01473">
    <property type="entry name" value="Choline_bind_1"/>
    <property type="match status" value="1"/>
</dbReference>
<dbReference type="InterPro" id="IPR018337">
    <property type="entry name" value="Cell_wall/Cho-bd_repeat"/>
</dbReference>
<keyword evidence="6" id="KW-1185">Reference proteome</keyword>
<dbReference type="PATRIC" id="fig|1200793.3.peg.1325"/>
<comment type="caution">
    <text evidence="5">The sequence shown here is derived from an EMBL/GenBank/DDBJ whole genome shotgun (WGS) entry which is preliminary data.</text>
</comment>
<dbReference type="Pfam" id="PF19258">
    <property type="entry name" value="KxYKxGKxW_sig"/>
    <property type="match status" value="1"/>
</dbReference>
<protein>
    <recommendedName>
        <fullName evidence="7">Choline binding protein A</fullName>
    </recommendedName>
</protein>
<dbReference type="Gene3D" id="2.10.270.10">
    <property type="entry name" value="Cholin Binding"/>
    <property type="match status" value="8"/>
</dbReference>
<keyword evidence="1" id="KW-0732">Signal</keyword>
<sequence>MNLPSHHTRGKIMENKVRFKLHKVKKHWITIAASSLTIGASLIGLGQVGADEVKPETTAVNSPENVVSDSNLETSASLITRTEVDPASTAVENTSSETVSTDTASTNVASQPAEATSTQTASETDKTVEHAQSGETATTDRGAQPATDKQNINENKPEVTEVSEHPLSGQEISITQGKFTSDDQGNWYYTKDGKNLTGWNNVEDREYYFQEDEKQVKGQFVEVNGKNYYLDDHTGMLLVNCYLDKDGKHYQIDENGVVTERTKLPTNITGGHFEANDKGEWSYITSQGEKLTGFQYVDGVELYFDKDGKQLKGQEITVDGKTYYLDQNTGALLKNSYRNWSEKQIISRYKTNYIYHTSYFNRDGIRATGLVKTAAGFIHYFDENGELLKNVAVNVGDTTYVFGEGGRLARKSFIWDKVDFIFPENVNFYYGDEKGHAVKGLQTIDGYQLYFDKNGRQAKDEIVQIDGKTYYFDKDNGRMVKNQWATVNFGEIRPASHDYRSYYLGNDGAAVTGWQDIDGKHLYFTDTGLYASNGIYSINGKNYLFEKGQLVKDAYGVVDKPGARVRLKYTYRTNADGEVLTGKQIIDGTEYVFASDGRVVDGVIGYDDKLYLVKDSKIEKNYFGAFFSKDPVLGGTSFSGIYGTDENGVLLEGIQRGLDGQLHYFQPEVKSVDKPTWKEIDGKRYRLIKSYLKERHAGMYTTIILTDTTLKVDDKTYTIDNEGVATEVTVKNQFIRDDNWNWYYYDADGKLLTGRQTIDGVQLYFDANGKQAKGTLIDIDGDTYYFDKDSGAMWTNRSLTLNGMTYEIDDQGRGTSSLRNTFVQDKDGDWTYLKDKGQVATGWQTIDGIQLYFDGSGKQIKGERVLIDGKYYYFDKNSGELLRNAFHSFNSYIHYFGNDGAQVFGWYTINGHRVYFKEDGLQAKDNVLLIDGNYYYFNQDGQLLVNGSAKTYNSLYLADSEGKLLTGWREIDGKTYYLNPSKQYRYSNTTETIDGKTYLFGSYGELLRNDTNYGHASDENGIVRTGFYRTDKGYLCYLEPRVISYYQPTWKEIDGKLYHFEKSTSIGKDLNGSPITTNATLEKDGKTYVIDENGVATEKVN</sequence>
<dbReference type="Pfam" id="PF19127">
    <property type="entry name" value="Choline_bind_3"/>
    <property type="match status" value="6"/>
</dbReference>
<dbReference type="InterPro" id="IPR027636">
    <property type="entry name" value="Glucan-bd_rpt"/>
</dbReference>
<evidence type="ECO:0000256" key="1">
    <source>
        <dbReference type="ARBA" id="ARBA00022729"/>
    </source>
</evidence>